<dbReference type="SUPFAM" id="SSF56112">
    <property type="entry name" value="Protein kinase-like (PK-like)"/>
    <property type="match status" value="1"/>
</dbReference>
<dbReference type="Gene3D" id="3.30.200.20">
    <property type="entry name" value="Phosphorylase Kinase, domain 1"/>
    <property type="match status" value="1"/>
</dbReference>
<feature type="compositionally biased region" description="Gly residues" evidence="1">
    <location>
        <begin position="2085"/>
        <end position="2111"/>
    </location>
</feature>
<dbReference type="SMART" id="SM00220">
    <property type="entry name" value="S_TKc"/>
    <property type="match status" value="1"/>
</dbReference>
<feature type="region of interest" description="Disordered" evidence="1">
    <location>
        <begin position="1402"/>
        <end position="1425"/>
    </location>
</feature>
<feature type="compositionally biased region" description="Low complexity" evidence="1">
    <location>
        <begin position="2034"/>
        <end position="2046"/>
    </location>
</feature>
<feature type="region of interest" description="Disordered" evidence="1">
    <location>
        <begin position="1036"/>
        <end position="1069"/>
    </location>
</feature>
<feature type="region of interest" description="Disordered" evidence="1">
    <location>
        <begin position="626"/>
        <end position="652"/>
    </location>
</feature>
<dbReference type="PROSITE" id="PS00108">
    <property type="entry name" value="PROTEIN_KINASE_ST"/>
    <property type="match status" value="1"/>
</dbReference>
<dbReference type="InterPro" id="IPR001245">
    <property type="entry name" value="Ser-Thr/Tyr_kinase_cat_dom"/>
</dbReference>
<feature type="compositionally biased region" description="Gly residues" evidence="1">
    <location>
        <begin position="1603"/>
        <end position="1621"/>
    </location>
</feature>
<dbReference type="Pfam" id="PF07714">
    <property type="entry name" value="PK_Tyr_Ser-Thr"/>
    <property type="match status" value="1"/>
</dbReference>
<dbReference type="OrthoDB" id="546723at2759"/>
<evidence type="ECO:0000313" key="3">
    <source>
        <dbReference type="EMBL" id="KAG2422213.1"/>
    </source>
</evidence>
<dbReference type="GO" id="GO:0005524">
    <property type="term" value="F:ATP binding"/>
    <property type="evidence" value="ECO:0007669"/>
    <property type="project" value="InterPro"/>
</dbReference>
<proteinExistence type="predicted"/>
<feature type="compositionally biased region" description="Gly residues" evidence="1">
    <location>
        <begin position="297"/>
        <end position="307"/>
    </location>
</feature>
<feature type="region of interest" description="Disordered" evidence="1">
    <location>
        <begin position="1847"/>
        <end position="1881"/>
    </location>
</feature>
<feature type="compositionally biased region" description="Polar residues" evidence="1">
    <location>
        <begin position="1050"/>
        <end position="1060"/>
    </location>
</feature>
<feature type="compositionally biased region" description="Low complexity" evidence="1">
    <location>
        <begin position="1992"/>
        <end position="2001"/>
    </location>
</feature>
<protein>
    <recommendedName>
        <fullName evidence="2">Protein kinase domain-containing protein</fullName>
    </recommendedName>
</protein>
<organism evidence="3 4">
    <name type="scientific">Chlamydomonas incerta</name>
    <dbReference type="NCBI Taxonomy" id="51695"/>
    <lineage>
        <taxon>Eukaryota</taxon>
        <taxon>Viridiplantae</taxon>
        <taxon>Chlorophyta</taxon>
        <taxon>core chlorophytes</taxon>
        <taxon>Chlorophyceae</taxon>
        <taxon>CS clade</taxon>
        <taxon>Chlamydomonadales</taxon>
        <taxon>Chlamydomonadaceae</taxon>
        <taxon>Chlamydomonas</taxon>
    </lineage>
</organism>
<dbReference type="InterPro" id="IPR000719">
    <property type="entry name" value="Prot_kinase_dom"/>
</dbReference>
<dbReference type="PANTHER" id="PTHR44329:SF289">
    <property type="entry name" value="SERINE_THREONINE-PROTEIN KINASE VIK"/>
    <property type="match status" value="1"/>
</dbReference>
<feature type="region of interest" description="Disordered" evidence="1">
    <location>
        <begin position="1804"/>
        <end position="1823"/>
    </location>
</feature>
<dbReference type="Gene3D" id="1.10.510.10">
    <property type="entry name" value="Transferase(Phosphotransferase) domain 1"/>
    <property type="match status" value="1"/>
</dbReference>
<dbReference type="InterPro" id="IPR008271">
    <property type="entry name" value="Ser/Thr_kinase_AS"/>
</dbReference>
<feature type="compositionally biased region" description="Low complexity" evidence="1">
    <location>
        <begin position="1865"/>
        <end position="1875"/>
    </location>
</feature>
<feature type="compositionally biased region" description="Gly residues" evidence="1">
    <location>
        <begin position="1761"/>
        <end position="1775"/>
    </location>
</feature>
<keyword evidence="4" id="KW-1185">Reference proteome</keyword>
<comment type="caution">
    <text evidence="3">The sequence shown here is derived from an EMBL/GenBank/DDBJ whole genome shotgun (WGS) entry which is preliminary data.</text>
</comment>
<feature type="compositionally biased region" description="Gly residues" evidence="1">
    <location>
        <begin position="2047"/>
        <end position="2064"/>
    </location>
</feature>
<feature type="region of interest" description="Disordered" evidence="1">
    <location>
        <begin position="283"/>
        <end position="317"/>
    </location>
</feature>
<reference evidence="3" key="1">
    <citation type="journal article" date="2020" name="bioRxiv">
        <title>Comparative genomics of Chlamydomonas.</title>
        <authorList>
            <person name="Craig R.J."/>
            <person name="Hasan A.R."/>
            <person name="Ness R.W."/>
            <person name="Keightley P.D."/>
        </authorList>
    </citation>
    <scope>NUCLEOTIDE SEQUENCE</scope>
    <source>
        <strain evidence="3">SAG 7.73</strain>
    </source>
</reference>
<accession>A0A835S7K1</accession>
<dbReference type="InterPro" id="IPR011009">
    <property type="entry name" value="Kinase-like_dom_sf"/>
</dbReference>
<evidence type="ECO:0000256" key="1">
    <source>
        <dbReference type="SAM" id="MobiDB-lite"/>
    </source>
</evidence>
<feature type="region of interest" description="Disordered" evidence="1">
    <location>
        <begin position="1982"/>
        <end position="2001"/>
    </location>
</feature>
<dbReference type="PROSITE" id="PS50011">
    <property type="entry name" value="PROTEIN_KINASE_DOM"/>
    <property type="match status" value="1"/>
</dbReference>
<feature type="compositionally biased region" description="Low complexity" evidence="1">
    <location>
        <begin position="1776"/>
        <end position="1787"/>
    </location>
</feature>
<name>A0A835S7K1_CHLIN</name>
<dbReference type="Proteomes" id="UP000650467">
    <property type="component" value="Unassembled WGS sequence"/>
</dbReference>
<sequence>MSVLAQQLGAQLAVLWALSSDGAFFVAQASAGPRQAALRPGSALPAALGDRQHNSLQRVQASKAATTYTCVDPDLRVNLQSACQGLVQGSAGPVYGGCCGGPQPFGRLPYDLAELVERCGTASPAANGALRGSSAARAAGAGVTDFAVLPLISGGEVVGAVTLALHRCCLPLQHCGNRSRSGGGSGTTAAIPPPPAAMAKGAADGCQQSAPAPVIAPTASLGGAPLPQLKAQHSSRLSGLSVPAAVAAAAGGGSGGGSPAGHDGSGSKRRLVIAAAAGAISAAASPNSGGPRHLPGTAGGGGVGGGVVEQSGSSVTDRIRRAFSRTDRSELNAAGGTTSASASVSAAARGTTDADAAPSPKPLPAFSWLHSAACVYQLSQLAHFLGYGFFSDTEQSSFVAQSCSLVSGVAAAPDVQALVNCLIGTTKGIIYQRFRLQAHVLVALVHSSGTTAAYFKQQRQPRASIARTLAVHPGGAGGPAGAGGGAAAPYNGSHFPLAGVSAHHLGGGAGVGGMAGVGLYGGGSDLAGGRAHSQRDMSSQQRLYTMGGNHAAAAAAAAAQALYGGVSGGAGGGSAVGSGVGDAAMGPAMQALLQANFSNTSTGGGDAGASPTGGAGVSDVAGNTVATAPIHGGGGGGAGGGPGTGGGGGRGGGVSGGLFNLSAALLGRKTRSQSQLRSARSVPLQVDADGIAGYASETYGASVTATIISLSHTLLADALAATPPAGTAVRSCAEALARDAAPIRDISLASRLVADVRPGPGGLPADDSSVYGLTGGGGGGGGMVSPSTSFLRRGSACGMGAGTAGGGRHAALGSLVIALGLGCSSTHSDGMAPGVFGGFSDSIPPAAALSGVSNSRMSIDPGTGRPSHSSYYHGGMALQHTQFYGMGGPQRTSAASTGLGAVSGMLVGPMGGHPVSGCIEESGEANVQAGPGAGAVGGTGLQAAPQALPPASEPHLALYVAFREVLQEPILDKLLDEVTQMVELVAPSVQQRLLVALRPEWAAMHSRLLNPAAFIGGQSQLSVAGGGLSAALGPGAAGAGGGGSAPSASNSRRGQQPSSHDWTEALGTGELWPAGGGSGALSFALEEPAPLSHLQVLVNSFHSTLSSIQVERALEEAGGVDSPVAANDMRGVELLQQIGRGGQGVVYRGRMHGVPVAVKVIPTAEGGGGAGPGDRDVAYERDKPEAVQRAARRQRALLRDALEVAATAALSHPNLVQLHTYFTDVMVVEYEGDMPGRYRLMHVAESVPGDPTGAVNLVLVLEYCDGGNLRQAMERGVFFRRERLPSPAHLPAARAEAAGAGGAAAALAAAAELAPNFEFIYLTLLEIALAVRHMHALRLAHCDVKPSNVLLRAAPHDPRGFTCKLSDFGCVQLLREMPGGGSGVSSTGMLAVAGAGGGGGGGAVSSTVEGQQPVPHLGQQQASQRSLGGATAAAAAALSGGDAACASGAAGPAAARLGFMSGHVLGTPSHLAPEAFLPGNLLDGSVDIYSFGMLMWEVLVGIPALAGLSAARVHSYTSRGLRPQFPPNTPDHYRNLAHLCWAQDPRKRPTASALVMALHKALMQVSPGAAMDVRSLVADASLPVQQQQQHAAVTAAHLHHRGSGGGGHSPHGGSGAGGSGLGAAASMHHSFSHQTHPHPFGRLPTSPEVVSANASEGAGSRSRVLHRPSSLGRGAVSSAFSAAAAVAAHDSAAAAAAATCNAPLSSAAGVPVSAGSPVSPAGSTMNAAAANLISRRHSIGERRRSQAAYTYGGGNGAGGTGAGGGGATSPGGGSGAPSVPATLSALQGRGGSASGSSPLLLQLAQSRMSRSSRTPDALAGGGGGMWSAAGAPVAAAGSMPAAGTGTGVGPDAGAVSSDRPGGGSMLPLSMTSPSLRGGGGGRAVGGTGGNYGGAAAVVAAVAQLPLQPNGSISFGGSGAGSAAGVGMGGGALSTLHSGIHSGHVTEACLATAADMVDVAAASSAAAAAADGVNGFGRAAVEAPRDGHATGPSAGSQAQALGASAVAGPDAEVITAESNASFYSTSNNMLSPTATDPCPAAAADTQGVSGGAGGPLAGSGGGGGVSSPPVTTDGISTSRLADLLLGEGGGSGGGGGGVVFGGGGGGGEGEGVGAPERRPGQG</sequence>
<feature type="region of interest" description="Disordered" evidence="1">
    <location>
        <begin position="2034"/>
        <end position="2121"/>
    </location>
</feature>
<evidence type="ECO:0000313" key="4">
    <source>
        <dbReference type="Proteomes" id="UP000650467"/>
    </source>
</evidence>
<dbReference type="InterPro" id="IPR051681">
    <property type="entry name" value="Ser/Thr_Kinases-Pseudokinases"/>
</dbReference>
<dbReference type="EMBL" id="JAEHOC010000155">
    <property type="protein sequence ID" value="KAG2422213.1"/>
    <property type="molecule type" value="Genomic_DNA"/>
</dbReference>
<feature type="compositionally biased region" description="Gly residues" evidence="1">
    <location>
        <begin position="631"/>
        <end position="652"/>
    </location>
</feature>
<feature type="region of interest" description="Disordered" evidence="1">
    <location>
        <begin position="1761"/>
        <end position="1797"/>
    </location>
</feature>
<dbReference type="GO" id="GO:0004674">
    <property type="term" value="F:protein serine/threonine kinase activity"/>
    <property type="evidence" value="ECO:0007669"/>
    <property type="project" value="TreeGrafter"/>
</dbReference>
<feature type="region of interest" description="Disordered" evidence="1">
    <location>
        <begin position="178"/>
        <end position="210"/>
    </location>
</feature>
<dbReference type="Pfam" id="PF00069">
    <property type="entry name" value="Pkinase"/>
    <property type="match status" value="1"/>
</dbReference>
<feature type="domain" description="Protein kinase" evidence="2">
    <location>
        <begin position="1132"/>
        <end position="1562"/>
    </location>
</feature>
<dbReference type="PANTHER" id="PTHR44329">
    <property type="entry name" value="SERINE/THREONINE-PROTEIN KINASE TNNI3K-RELATED"/>
    <property type="match status" value="1"/>
</dbReference>
<evidence type="ECO:0000259" key="2">
    <source>
        <dbReference type="PROSITE" id="PS50011"/>
    </source>
</evidence>
<gene>
    <name evidence="3" type="ORF">HXX76_016213</name>
</gene>
<feature type="region of interest" description="Disordered" evidence="1">
    <location>
        <begin position="1591"/>
        <end position="1666"/>
    </location>
</feature>